<dbReference type="RefSeq" id="WP_206172830.1">
    <property type="nucleotide sequence ID" value="NZ_CP031394.1"/>
</dbReference>
<evidence type="ECO:0000256" key="1">
    <source>
        <dbReference type="SAM" id="Phobius"/>
    </source>
</evidence>
<dbReference type="AlphaFoldDB" id="A0A0B7GZ91"/>
<proteinExistence type="predicted"/>
<keyword evidence="1" id="KW-0472">Membrane</keyword>
<evidence type="ECO:0000313" key="3">
    <source>
        <dbReference type="Proteomes" id="UP000042527"/>
    </source>
</evidence>
<name>A0A0B7GZ91_TREPH</name>
<feature type="transmembrane region" description="Helical" evidence="1">
    <location>
        <begin position="33"/>
        <end position="52"/>
    </location>
</feature>
<evidence type="ECO:0000313" key="2">
    <source>
        <dbReference type="EMBL" id="CEM62290.1"/>
    </source>
</evidence>
<gene>
    <name evidence="2" type="ORF">TPHV1_30185</name>
</gene>
<dbReference type="EMBL" id="CDNC01000023">
    <property type="protein sequence ID" value="CEM62290.1"/>
    <property type="molecule type" value="Genomic_DNA"/>
</dbReference>
<protein>
    <submittedName>
        <fullName evidence="2">Uncharacterized protein</fullName>
    </submittedName>
</protein>
<reference evidence="3" key="1">
    <citation type="submission" date="2015-01" db="EMBL/GenBank/DDBJ databases">
        <authorList>
            <person name="Manzoor Shahid"/>
            <person name="Zubair Saima"/>
        </authorList>
    </citation>
    <scope>NUCLEOTIDE SEQUENCE [LARGE SCALE GENOMIC DNA]</scope>
    <source>
        <strain evidence="3">V1</strain>
    </source>
</reference>
<dbReference type="Proteomes" id="UP000042527">
    <property type="component" value="Unassembled WGS sequence"/>
</dbReference>
<keyword evidence="3" id="KW-1185">Reference proteome</keyword>
<sequence length="53" mass="5840">MILIAFVLGFSEFIIVGILEDIANHFSVEISSVGYLVTVFALIYAFCTPVSLR</sequence>
<keyword evidence="1" id="KW-1133">Transmembrane helix</keyword>
<keyword evidence="1" id="KW-0812">Transmembrane</keyword>
<accession>A0A0B7GZ91</accession>
<organism evidence="2 3">
    <name type="scientific">Treponema phagedenis</name>
    <dbReference type="NCBI Taxonomy" id="162"/>
    <lineage>
        <taxon>Bacteria</taxon>
        <taxon>Pseudomonadati</taxon>
        <taxon>Spirochaetota</taxon>
        <taxon>Spirochaetia</taxon>
        <taxon>Spirochaetales</taxon>
        <taxon>Treponemataceae</taxon>
        <taxon>Treponema</taxon>
    </lineage>
</organism>